<evidence type="ECO:0000313" key="5">
    <source>
        <dbReference type="EMBL" id="MBO0905880.1"/>
    </source>
</evidence>
<dbReference type="EMBL" id="JAFMPY010000027">
    <property type="protein sequence ID" value="MBO0905880.1"/>
    <property type="molecule type" value="Genomic_DNA"/>
</dbReference>
<comment type="caution">
    <text evidence="5">The sequence shown here is derived from an EMBL/GenBank/DDBJ whole genome shotgun (WGS) entry which is preliminary data.</text>
</comment>
<dbReference type="Pfam" id="PF08501">
    <property type="entry name" value="Shikimate_dh_N"/>
    <property type="match status" value="1"/>
</dbReference>
<protein>
    <submittedName>
        <fullName evidence="5">Shikimate dehydrogenase</fullName>
    </submittedName>
</protein>
<keyword evidence="3" id="KW-0057">Aromatic amino acid biosynthesis</keyword>
<gene>
    <name evidence="5" type="ORF">J1C47_19720</name>
</gene>
<dbReference type="InterPro" id="IPR046346">
    <property type="entry name" value="Aminoacid_DH-like_N_sf"/>
</dbReference>
<dbReference type="PANTHER" id="PTHR21089:SF1">
    <property type="entry name" value="BIFUNCTIONAL 3-DEHYDROQUINATE DEHYDRATASE_SHIKIMATE DEHYDROGENASE, CHLOROPLASTIC"/>
    <property type="match status" value="1"/>
</dbReference>
<keyword evidence="6" id="KW-1185">Reference proteome</keyword>
<evidence type="ECO:0000256" key="3">
    <source>
        <dbReference type="ARBA" id="ARBA00023141"/>
    </source>
</evidence>
<evidence type="ECO:0000259" key="4">
    <source>
        <dbReference type="Pfam" id="PF08501"/>
    </source>
</evidence>
<keyword evidence="3" id="KW-0028">Amino-acid biosynthesis</keyword>
<dbReference type="Gene3D" id="3.40.50.10860">
    <property type="entry name" value="Leucine Dehydrogenase, chain A, domain 1"/>
    <property type="match status" value="1"/>
</dbReference>
<dbReference type="InterPro" id="IPR036291">
    <property type="entry name" value="NAD(P)-bd_dom_sf"/>
</dbReference>
<name>A0ABS3J890_9HYPH</name>
<organism evidence="5 6">
    <name type="scientific">Jiella sonneratiae</name>
    <dbReference type="NCBI Taxonomy" id="2816856"/>
    <lineage>
        <taxon>Bacteria</taxon>
        <taxon>Pseudomonadati</taxon>
        <taxon>Pseudomonadota</taxon>
        <taxon>Alphaproteobacteria</taxon>
        <taxon>Hyphomicrobiales</taxon>
        <taxon>Aurantimonadaceae</taxon>
        <taxon>Jiella</taxon>
    </lineage>
</organism>
<keyword evidence="2" id="KW-0560">Oxidoreductase</keyword>
<proteinExistence type="predicted"/>
<dbReference type="RefSeq" id="WP_207352511.1">
    <property type="nucleotide sequence ID" value="NZ_JAFMPY010000027.1"/>
</dbReference>
<dbReference type="Proteomes" id="UP000664288">
    <property type="component" value="Unassembled WGS sequence"/>
</dbReference>
<dbReference type="SUPFAM" id="SSF53223">
    <property type="entry name" value="Aminoacid dehydrogenase-like, N-terminal domain"/>
    <property type="match status" value="1"/>
</dbReference>
<evidence type="ECO:0000256" key="1">
    <source>
        <dbReference type="ARBA" id="ARBA00004871"/>
    </source>
</evidence>
<dbReference type="SUPFAM" id="SSF51735">
    <property type="entry name" value="NAD(P)-binding Rossmann-fold domains"/>
    <property type="match status" value="1"/>
</dbReference>
<reference evidence="5 6" key="1">
    <citation type="submission" date="2021-03" db="EMBL/GenBank/DDBJ databases">
        <title>Whole genome sequence of Jiella sp. MQZ13P-4.</title>
        <authorList>
            <person name="Tuo L."/>
        </authorList>
    </citation>
    <scope>NUCLEOTIDE SEQUENCE [LARGE SCALE GENOMIC DNA]</scope>
    <source>
        <strain evidence="5 6">MQZ13P-4</strain>
    </source>
</reference>
<dbReference type="InterPro" id="IPR013708">
    <property type="entry name" value="Shikimate_DH-bd_N"/>
</dbReference>
<dbReference type="Gene3D" id="3.40.50.720">
    <property type="entry name" value="NAD(P)-binding Rossmann-like Domain"/>
    <property type="match status" value="1"/>
</dbReference>
<comment type="pathway">
    <text evidence="1">Metabolic intermediate biosynthesis; chorismate biosynthesis; chorismate from D-erythrose 4-phosphate and phosphoenolpyruvate: step 4/7.</text>
</comment>
<evidence type="ECO:0000313" key="6">
    <source>
        <dbReference type="Proteomes" id="UP000664288"/>
    </source>
</evidence>
<dbReference type="InterPro" id="IPR022893">
    <property type="entry name" value="Shikimate_DH_fam"/>
</dbReference>
<sequence>MTISGKTRIFAIVGDPIVQARTPALLNPMLAAAGIDAVLLPFHVPAASFAMMMPALKAMANLDGLVVTYPFKERALAHVDVASDRARMLGVVNAMRRRADGGWEGDMFDGIGLLAPVEARRPVAGAKVLLIGAGGAGRAIAVAFAAAGAASIAVSDLDAAREASLAALIEANFPTCGARRGCDGVGSYDIVVNATTLGMKPGDPPPIALTELQPSTLVADVVPSDRPTAFLTAASEKGAATVAGHEMTKGQAKVLMQFLTANLPAASER</sequence>
<dbReference type="PANTHER" id="PTHR21089">
    <property type="entry name" value="SHIKIMATE DEHYDROGENASE"/>
    <property type="match status" value="1"/>
</dbReference>
<feature type="domain" description="Shikimate dehydrogenase substrate binding N-terminal" evidence="4">
    <location>
        <begin position="12"/>
        <end position="94"/>
    </location>
</feature>
<accession>A0ABS3J890</accession>
<evidence type="ECO:0000256" key="2">
    <source>
        <dbReference type="ARBA" id="ARBA00023002"/>
    </source>
</evidence>